<dbReference type="EMBL" id="JBANRG010000061">
    <property type="protein sequence ID" value="KAK7441757.1"/>
    <property type="molecule type" value="Genomic_DNA"/>
</dbReference>
<name>A0ABR1IXC2_9AGAR</name>
<evidence type="ECO:0000313" key="2">
    <source>
        <dbReference type="Proteomes" id="UP001498398"/>
    </source>
</evidence>
<reference evidence="1 2" key="1">
    <citation type="submission" date="2024-01" db="EMBL/GenBank/DDBJ databases">
        <title>A draft genome for the cacao thread blight pathogen Marasmiellus scandens.</title>
        <authorList>
            <person name="Baruah I.K."/>
            <person name="Leung J."/>
            <person name="Bukari Y."/>
            <person name="Amoako-Attah I."/>
            <person name="Meinhardt L.W."/>
            <person name="Bailey B.A."/>
            <person name="Cohen S.P."/>
        </authorList>
    </citation>
    <scope>NUCLEOTIDE SEQUENCE [LARGE SCALE GENOMIC DNA]</scope>
    <source>
        <strain evidence="1 2">GH-19</strain>
    </source>
</reference>
<gene>
    <name evidence="1" type="ORF">VKT23_016420</name>
</gene>
<organism evidence="1 2">
    <name type="scientific">Marasmiellus scandens</name>
    <dbReference type="NCBI Taxonomy" id="2682957"/>
    <lineage>
        <taxon>Eukaryota</taxon>
        <taxon>Fungi</taxon>
        <taxon>Dikarya</taxon>
        <taxon>Basidiomycota</taxon>
        <taxon>Agaricomycotina</taxon>
        <taxon>Agaricomycetes</taxon>
        <taxon>Agaricomycetidae</taxon>
        <taxon>Agaricales</taxon>
        <taxon>Marasmiineae</taxon>
        <taxon>Omphalotaceae</taxon>
        <taxon>Marasmiellus</taxon>
    </lineage>
</organism>
<dbReference type="Proteomes" id="UP001498398">
    <property type="component" value="Unassembled WGS sequence"/>
</dbReference>
<accession>A0ABR1IXC2</accession>
<proteinExistence type="predicted"/>
<keyword evidence="2" id="KW-1185">Reference proteome</keyword>
<protein>
    <submittedName>
        <fullName evidence="1">Uncharacterized protein</fullName>
    </submittedName>
</protein>
<evidence type="ECO:0000313" key="1">
    <source>
        <dbReference type="EMBL" id="KAK7441757.1"/>
    </source>
</evidence>
<comment type="caution">
    <text evidence="1">The sequence shown here is derived from an EMBL/GenBank/DDBJ whole genome shotgun (WGS) entry which is preliminary data.</text>
</comment>
<sequence>MASLAQTAPHDPQAAQPQVRIHGRRYGGYPISRDVALEWANRIRAGQPGRRRLTADPRDAGNILLTLHHVVVAAGGIKCNYYGLRTPKGYQQYIIVTTEDEGRFVRVDGKMEPGQQLIEGEPEAVAKELLKQEGVQHDPFTTVYLS</sequence>